<comment type="caution">
    <text evidence="1">The sequence shown here is derived from an EMBL/GenBank/DDBJ whole genome shotgun (WGS) entry which is preliminary data.</text>
</comment>
<sequence>MEKLNIDCLSLIFKELRIDKKSLFSCILVNKEWCHLVVPILWGSYSYINCESAKEKYSNVILSCLPTSSKQLLFDNKIILPSKSLSKYPTYNYVSFSKFLRVEIIDNIINVVFKEDKADCSDKINLLEQEIYKLFISQCEGVKELDWRTSQPLTSFPGAITFFSQLCALDIDLYSITSDNLYEIAQICKGLSELIINSCSHDIPGLISLIDAQKNLKSISFDFNIKKGSCEELSKALARKGSTINYLSLYGSVGVIPHSFLTSFTNLKDLTIYYDCESCEEVKEFQKYLAKSNFPELQFLEIDDGSACFKELAMLIEKTKGCITDISVYTSSKSENTGMLLKAISNHCPNIKNLNTHIGSRDLVYVKSILMNCGNLTSLCLNSFENSDILGDELLEILTRYSPKDLTDITISGYLEYSINAFIKFFDSYKGRRLLYFYINNYNRERITSGHLEVVNKYHSDGIIISSNLLLYDHL</sequence>
<evidence type="ECO:0000313" key="1">
    <source>
        <dbReference type="EMBL" id="EXX53041.1"/>
    </source>
</evidence>
<dbReference type="SUPFAM" id="SSF52047">
    <property type="entry name" value="RNI-like"/>
    <property type="match status" value="1"/>
</dbReference>
<dbReference type="STRING" id="1432141.A0A015K0U0"/>
<reference evidence="1 2" key="1">
    <citation type="submission" date="2014-02" db="EMBL/GenBank/DDBJ databases">
        <title>Single nucleus genome sequencing reveals high similarity among nuclei of an endomycorrhizal fungus.</title>
        <authorList>
            <person name="Lin K."/>
            <person name="Geurts R."/>
            <person name="Zhang Z."/>
            <person name="Limpens E."/>
            <person name="Saunders D.G."/>
            <person name="Mu D."/>
            <person name="Pang E."/>
            <person name="Cao H."/>
            <person name="Cha H."/>
            <person name="Lin T."/>
            <person name="Zhou Q."/>
            <person name="Shang Y."/>
            <person name="Li Y."/>
            <person name="Ivanov S."/>
            <person name="Sharma T."/>
            <person name="Velzen R.V."/>
            <person name="Ruijter N.D."/>
            <person name="Aanen D.K."/>
            <person name="Win J."/>
            <person name="Kamoun S."/>
            <person name="Bisseling T."/>
            <person name="Huang S."/>
        </authorList>
    </citation>
    <scope>NUCLEOTIDE SEQUENCE [LARGE SCALE GENOMIC DNA]</scope>
    <source>
        <strain evidence="2">DAOM197198w</strain>
    </source>
</reference>
<proteinExistence type="predicted"/>
<dbReference type="HOGENOM" id="CLU_028913_8_1_1"/>
<organism evidence="1 2">
    <name type="scientific">Rhizophagus irregularis (strain DAOM 197198w)</name>
    <name type="common">Glomus intraradices</name>
    <dbReference type="NCBI Taxonomy" id="1432141"/>
    <lineage>
        <taxon>Eukaryota</taxon>
        <taxon>Fungi</taxon>
        <taxon>Fungi incertae sedis</taxon>
        <taxon>Mucoromycota</taxon>
        <taxon>Glomeromycotina</taxon>
        <taxon>Glomeromycetes</taxon>
        <taxon>Glomerales</taxon>
        <taxon>Glomeraceae</taxon>
        <taxon>Rhizophagus</taxon>
    </lineage>
</organism>
<name>A0A015K0U0_RHIIW</name>
<dbReference type="OrthoDB" id="2308722at2759"/>
<dbReference type="InterPro" id="IPR032675">
    <property type="entry name" value="LRR_dom_sf"/>
</dbReference>
<dbReference type="Gene3D" id="3.80.10.10">
    <property type="entry name" value="Ribonuclease Inhibitor"/>
    <property type="match status" value="1"/>
</dbReference>
<dbReference type="AlphaFoldDB" id="A0A015K0U0"/>
<accession>A0A015K0U0</accession>
<protein>
    <recommendedName>
        <fullName evidence="3">F-box domain-containing protein</fullName>
    </recommendedName>
</protein>
<dbReference type="Proteomes" id="UP000022910">
    <property type="component" value="Unassembled WGS sequence"/>
</dbReference>
<dbReference type="EMBL" id="JEMT01029111">
    <property type="protein sequence ID" value="EXX53041.1"/>
    <property type="molecule type" value="Genomic_DNA"/>
</dbReference>
<evidence type="ECO:0008006" key="3">
    <source>
        <dbReference type="Google" id="ProtNLM"/>
    </source>
</evidence>
<keyword evidence="2" id="KW-1185">Reference proteome</keyword>
<evidence type="ECO:0000313" key="2">
    <source>
        <dbReference type="Proteomes" id="UP000022910"/>
    </source>
</evidence>
<gene>
    <name evidence="1" type="ORF">RirG_247650</name>
</gene>